<comment type="subcellular location">
    <subcellularLocation>
        <location evidence="1">Membrane</location>
        <topology evidence="1">Multi-pass membrane protein</topology>
    </subcellularLocation>
</comment>
<keyword evidence="3 5" id="KW-1133">Transmembrane helix</keyword>
<organism evidence="7 8">
    <name type="scientific">Sphingomonas agrestis</name>
    <dbReference type="NCBI Taxonomy" id="3080540"/>
    <lineage>
        <taxon>Bacteria</taxon>
        <taxon>Pseudomonadati</taxon>
        <taxon>Pseudomonadota</taxon>
        <taxon>Alphaproteobacteria</taxon>
        <taxon>Sphingomonadales</taxon>
        <taxon>Sphingomonadaceae</taxon>
        <taxon>Sphingomonas</taxon>
    </lineage>
</organism>
<sequence length="414" mass="43956">MKFGRMLRQALTVARRDFTATVMTPTFLLFLLSPLLMVGFGLVGSMTASSAAGSGEARQRVVVIAGPREAAEIAAADRALRKLFTTPKARPALQIEGPGDDVAAQARALLDSKQYDAAAVLYGPLARPQILRRPSGWSDANYLAQLAEYALRVEQTGGARPLSEPEIVVVTSGQATGGGRSQTAFFATLGIFFLTLMLSGQAVGAMAEERSNKVIEVLAAAIPLESVFFGKLLGAFGSAMLFVCFWGTLFANLPRFLPVAIADGLSDLSVAVGPIFALLFVVYFTMAYMLQSAVFLGIGSLAGTQREIQMLSLPITIFQFAMFGFASFAAGNPGTWAALAAEIFPFSSPLAMAAHAANSPALWPHALAIAWQALWVAITVTVAARLFRRGVLKSGSPKRSKRQAERPAIDTTVS</sequence>
<keyword evidence="4 5" id="KW-0472">Membrane</keyword>
<evidence type="ECO:0000256" key="5">
    <source>
        <dbReference type="SAM" id="Phobius"/>
    </source>
</evidence>
<feature type="domain" description="ABC-2 type transporter transmembrane" evidence="6">
    <location>
        <begin position="27"/>
        <end position="384"/>
    </location>
</feature>
<keyword evidence="2 5" id="KW-0812">Transmembrane</keyword>
<evidence type="ECO:0000256" key="2">
    <source>
        <dbReference type="ARBA" id="ARBA00022692"/>
    </source>
</evidence>
<evidence type="ECO:0000256" key="1">
    <source>
        <dbReference type="ARBA" id="ARBA00004141"/>
    </source>
</evidence>
<dbReference type="InterPro" id="IPR013525">
    <property type="entry name" value="ABC2_TM"/>
</dbReference>
<evidence type="ECO:0000256" key="4">
    <source>
        <dbReference type="ARBA" id="ARBA00023136"/>
    </source>
</evidence>
<dbReference type="Proteomes" id="UP001273531">
    <property type="component" value="Unassembled WGS sequence"/>
</dbReference>
<name>A0ABU3Y9H5_9SPHN</name>
<dbReference type="RefSeq" id="WP_317227178.1">
    <property type="nucleotide sequence ID" value="NZ_JAWJEJ010000001.1"/>
</dbReference>
<evidence type="ECO:0000259" key="6">
    <source>
        <dbReference type="Pfam" id="PF12698"/>
    </source>
</evidence>
<evidence type="ECO:0000313" key="7">
    <source>
        <dbReference type="EMBL" id="MDV3458064.1"/>
    </source>
</evidence>
<feature type="transmembrane region" description="Helical" evidence="5">
    <location>
        <begin position="369"/>
        <end position="387"/>
    </location>
</feature>
<reference evidence="7 8" key="1">
    <citation type="submission" date="2023-10" db="EMBL/GenBank/DDBJ databases">
        <title>Sphingomonas sp. HF-S4 16S ribosomal RNA gene Genome sequencing and assembly.</title>
        <authorList>
            <person name="Lee H."/>
        </authorList>
    </citation>
    <scope>NUCLEOTIDE SEQUENCE [LARGE SCALE GENOMIC DNA]</scope>
    <source>
        <strain evidence="7 8">HF-S4</strain>
    </source>
</reference>
<keyword evidence="8" id="KW-1185">Reference proteome</keyword>
<evidence type="ECO:0000313" key="8">
    <source>
        <dbReference type="Proteomes" id="UP001273531"/>
    </source>
</evidence>
<feature type="transmembrane region" description="Helical" evidence="5">
    <location>
        <begin position="228"/>
        <end position="251"/>
    </location>
</feature>
<dbReference type="EMBL" id="JAWJEJ010000001">
    <property type="protein sequence ID" value="MDV3458064.1"/>
    <property type="molecule type" value="Genomic_DNA"/>
</dbReference>
<feature type="transmembrane region" description="Helical" evidence="5">
    <location>
        <begin position="310"/>
        <end position="330"/>
    </location>
</feature>
<feature type="transmembrane region" description="Helical" evidence="5">
    <location>
        <begin position="271"/>
        <end position="298"/>
    </location>
</feature>
<protein>
    <submittedName>
        <fullName evidence="7">ABC transporter permease</fullName>
    </submittedName>
</protein>
<proteinExistence type="predicted"/>
<accession>A0ABU3Y9H5</accession>
<dbReference type="Pfam" id="PF12698">
    <property type="entry name" value="ABC2_membrane_3"/>
    <property type="match status" value="1"/>
</dbReference>
<feature type="transmembrane region" description="Helical" evidence="5">
    <location>
        <begin position="184"/>
        <end position="207"/>
    </location>
</feature>
<evidence type="ECO:0000256" key="3">
    <source>
        <dbReference type="ARBA" id="ARBA00022989"/>
    </source>
</evidence>
<gene>
    <name evidence="7" type="ORF">RZN05_13795</name>
</gene>
<comment type="caution">
    <text evidence="7">The sequence shown here is derived from an EMBL/GenBank/DDBJ whole genome shotgun (WGS) entry which is preliminary data.</text>
</comment>